<dbReference type="Proteomes" id="UP000318995">
    <property type="component" value="Unassembled WGS sequence"/>
</dbReference>
<dbReference type="RefSeq" id="WP_197524943.1">
    <property type="nucleotide sequence ID" value="NZ_SJPH01000004.1"/>
</dbReference>
<reference evidence="1 2" key="1">
    <citation type="submission" date="2019-02" db="EMBL/GenBank/DDBJ databases">
        <title>Deep-cultivation of Planctomycetes and their phenomic and genomic characterization uncovers novel biology.</title>
        <authorList>
            <person name="Wiegand S."/>
            <person name="Jogler M."/>
            <person name="Boedeker C."/>
            <person name="Pinto D."/>
            <person name="Vollmers J."/>
            <person name="Rivas-Marin E."/>
            <person name="Kohn T."/>
            <person name="Peeters S.H."/>
            <person name="Heuer A."/>
            <person name="Rast P."/>
            <person name="Oberbeckmann S."/>
            <person name="Bunk B."/>
            <person name="Jeske O."/>
            <person name="Meyerdierks A."/>
            <person name="Storesund J.E."/>
            <person name="Kallscheuer N."/>
            <person name="Luecker S."/>
            <person name="Lage O.M."/>
            <person name="Pohl T."/>
            <person name="Merkel B.J."/>
            <person name="Hornburger P."/>
            <person name="Mueller R.-W."/>
            <person name="Bruemmer F."/>
            <person name="Labrenz M."/>
            <person name="Spormann A.M."/>
            <person name="Op Den Camp H."/>
            <person name="Overmann J."/>
            <person name="Amann R."/>
            <person name="Jetten M.S.M."/>
            <person name="Mascher T."/>
            <person name="Medema M.H."/>
            <person name="Devos D.P."/>
            <person name="Kaster A.-K."/>
            <person name="Ovreas L."/>
            <person name="Rohde M."/>
            <person name="Galperin M.Y."/>
            <person name="Jogler C."/>
        </authorList>
    </citation>
    <scope>NUCLEOTIDE SEQUENCE [LARGE SCALE GENOMIC DNA]</scope>
    <source>
        <strain evidence="1 2">Pla111</strain>
    </source>
</reference>
<comment type="caution">
    <text evidence="1">The sequence shown here is derived from an EMBL/GenBank/DDBJ whole genome shotgun (WGS) entry which is preliminary data.</text>
</comment>
<evidence type="ECO:0000313" key="2">
    <source>
        <dbReference type="Proteomes" id="UP000318995"/>
    </source>
</evidence>
<proteinExistence type="predicted"/>
<name>A0A5C5VWX3_9BACT</name>
<dbReference type="AlphaFoldDB" id="A0A5C5VWX3"/>
<gene>
    <name evidence="1" type="ORF">Pla111_21060</name>
</gene>
<accession>A0A5C5VWX3</accession>
<sequence length="57" mass="6447">MDNVCASLSLIEDLLKQAENLDRDELHCEPRISSFSHQAVEKNSLEFVMPMSEALLV</sequence>
<protein>
    <submittedName>
        <fullName evidence="1">Uncharacterized protein</fullName>
    </submittedName>
</protein>
<organism evidence="1 2">
    <name type="scientific">Botrimarina hoheduenensis</name>
    <dbReference type="NCBI Taxonomy" id="2528000"/>
    <lineage>
        <taxon>Bacteria</taxon>
        <taxon>Pseudomonadati</taxon>
        <taxon>Planctomycetota</taxon>
        <taxon>Planctomycetia</taxon>
        <taxon>Pirellulales</taxon>
        <taxon>Lacipirellulaceae</taxon>
        <taxon>Botrimarina</taxon>
    </lineage>
</organism>
<dbReference type="EMBL" id="SJPH01000004">
    <property type="protein sequence ID" value="TWT43156.1"/>
    <property type="molecule type" value="Genomic_DNA"/>
</dbReference>
<evidence type="ECO:0000313" key="1">
    <source>
        <dbReference type="EMBL" id="TWT43156.1"/>
    </source>
</evidence>
<keyword evidence="2" id="KW-1185">Reference proteome</keyword>